<dbReference type="Proteomes" id="UP000095192">
    <property type="component" value="Unassembled WGS sequence"/>
</dbReference>
<organism evidence="1 2">
    <name type="scientific">Cyclospora cayetanensis</name>
    <dbReference type="NCBI Taxonomy" id="88456"/>
    <lineage>
        <taxon>Eukaryota</taxon>
        <taxon>Sar</taxon>
        <taxon>Alveolata</taxon>
        <taxon>Apicomplexa</taxon>
        <taxon>Conoidasida</taxon>
        <taxon>Coccidia</taxon>
        <taxon>Eucoccidiorida</taxon>
        <taxon>Eimeriorina</taxon>
        <taxon>Eimeriidae</taxon>
        <taxon>Cyclospora</taxon>
    </lineage>
</organism>
<evidence type="ECO:0000313" key="2">
    <source>
        <dbReference type="Proteomes" id="UP000095192"/>
    </source>
</evidence>
<dbReference type="EMBL" id="JROU02001293">
    <property type="protein sequence ID" value="OEH76863.1"/>
    <property type="molecule type" value="Genomic_DNA"/>
</dbReference>
<comment type="caution">
    <text evidence="1">The sequence shown here is derived from an EMBL/GenBank/DDBJ whole genome shotgun (WGS) entry which is preliminary data.</text>
</comment>
<evidence type="ECO:0000313" key="1">
    <source>
        <dbReference type="EMBL" id="OEH76863.1"/>
    </source>
</evidence>
<keyword evidence="2" id="KW-1185">Reference proteome</keyword>
<accession>A0A1D3D070</accession>
<proteinExistence type="predicted"/>
<gene>
    <name evidence="1" type="ORF">cyc_06130</name>
</gene>
<dbReference type="AlphaFoldDB" id="A0A1D3D070"/>
<protein>
    <submittedName>
        <fullName evidence="1">Uncharacterized protein</fullName>
    </submittedName>
</protein>
<sequence length="151" mass="16370">MTTELVPGAFSKHAPVSIRHAESGPIRYSEAKKNEDSTVIEQAIGLLNQVHRLAGSLGGCLDASVQHLEDTVAVNGLTSGGSTLGTRRSGIMAAIEERQISADDDTHRLQQQVTDAEARLRHLKKQMLLNNRVIDQLVAYRLQSENGTQCG</sequence>
<name>A0A1D3D070_9EIME</name>
<reference evidence="1 2" key="1">
    <citation type="journal article" date="2016" name="BMC Genomics">
        <title>Comparative genomics reveals Cyclospora cayetanensis possesses coccidia-like metabolism and invasion components but unique surface antigens.</title>
        <authorList>
            <person name="Liu S."/>
            <person name="Wang L."/>
            <person name="Zheng H."/>
            <person name="Xu Z."/>
            <person name="Roellig D.M."/>
            <person name="Li N."/>
            <person name="Frace M.A."/>
            <person name="Tang K."/>
            <person name="Arrowood M.J."/>
            <person name="Moss D.M."/>
            <person name="Zhang L."/>
            <person name="Feng Y."/>
            <person name="Xiao L."/>
        </authorList>
    </citation>
    <scope>NUCLEOTIDE SEQUENCE [LARGE SCALE GENOMIC DNA]</scope>
    <source>
        <strain evidence="1 2">CHN_HEN01</strain>
    </source>
</reference>
<dbReference type="VEuPathDB" id="ToxoDB:cyc_06130"/>
<dbReference type="InParanoid" id="A0A1D3D070"/>